<dbReference type="Proteomes" id="UP000598196">
    <property type="component" value="Unassembled WGS sequence"/>
</dbReference>
<dbReference type="GO" id="GO:0017000">
    <property type="term" value="P:antibiotic biosynthetic process"/>
    <property type="evidence" value="ECO:0007669"/>
    <property type="project" value="UniProtKB-KW"/>
</dbReference>
<dbReference type="Gene3D" id="3.60.130.10">
    <property type="entry name" value="Clavaminate synthase-like"/>
    <property type="match status" value="1"/>
</dbReference>
<feature type="domain" description="TauD/TfdA-like" evidence="4">
    <location>
        <begin position="17"/>
        <end position="280"/>
    </location>
</feature>
<dbReference type="SUPFAM" id="SSF51197">
    <property type="entry name" value="Clavaminate synthase-like"/>
    <property type="match status" value="1"/>
</dbReference>
<evidence type="ECO:0000256" key="3">
    <source>
        <dbReference type="ARBA" id="ARBA00023194"/>
    </source>
</evidence>
<evidence type="ECO:0000313" key="5">
    <source>
        <dbReference type="EMBL" id="GGO26931.1"/>
    </source>
</evidence>
<evidence type="ECO:0000256" key="1">
    <source>
        <dbReference type="ARBA" id="ARBA00001954"/>
    </source>
</evidence>
<keyword evidence="2" id="KW-0560">Oxidoreductase</keyword>
<sequence>MNYNILRQRDFGQGLTDPALADRIRGDLTRDGWTLLRGFRPDMDGFGDLVGRLCSRVTFDPARSHTTDKTQMVDAGLGPIGLHIENGNTPRCPDIVCFFAERAAFEGSQTTICDGVAVWNGFDDARKARWSQKMTVERVLPEALWKRYLANEHPALSDPSQVTMEHVLQFQQAVPGQAFELHDDGSLTYRLTVDPVRGSAFGGDTLGFANAVLGPSHNYQPPRYRLADGSEVGTDEIEEIREIAETCTHEINWQDGDIAILDNTRVMHGRRAIADANRNLFIGMGMI</sequence>
<dbReference type="PANTHER" id="PTHR10696">
    <property type="entry name" value="GAMMA-BUTYROBETAINE HYDROXYLASE-RELATED"/>
    <property type="match status" value="1"/>
</dbReference>
<gene>
    <name evidence="5" type="ORF">GCM10010991_08100</name>
</gene>
<keyword evidence="3" id="KW-0045">Antibiotic biosynthesis</keyword>
<accession>A0A918DBA9</accession>
<dbReference type="Pfam" id="PF02668">
    <property type="entry name" value="TauD"/>
    <property type="match status" value="1"/>
</dbReference>
<evidence type="ECO:0000313" key="6">
    <source>
        <dbReference type="Proteomes" id="UP000598196"/>
    </source>
</evidence>
<organism evidence="5 6">
    <name type="scientific">Gemmobacter aquaticus</name>
    <dbReference type="NCBI Taxonomy" id="490185"/>
    <lineage>
        <taxon>Bacteria</taxon>
        <taxon>Pseudomonadati</taxon>
        <taxon>Pseudomonadota</taxon>
        <taxon>Alphaproteobacteria</taxon>
        <taxon>Rhodobacterales</taxon>
        <taxon>Paracoccaceae</taxon>
        <taxon>Gemmobacter</taxon>
    </lineage>
</organism>
<protein>
    <recommendedName>
        <fullName evidence="4">TauD/TfdA-like domain-containing protein</fullName>
    </recommendedName>
</protein>
<keyword evidence="6" id="KW-1185">Reference proteome</keyword>
<proteinExistence type="predicted"/>
<dbReference type="InterPro" id="IPR042098">
    <property type="entry name" value="TauD-like_sf"/>
</dbReference>
<dbReference type="InterPro" id="IPR003819">
    <property type="entry name" value="TauD/TfdA-like"/>
</dbReference>
<dbReference type="RefSeq" id="WP_146285431.1">
    <property type="nucleotide sequence ID" value="NZ_BMLP01000001.1"/>
</dbReference>
<name>A0A918DBA9_9RHOB</name>
<comment type="cofactor">
    <cofactor evidence="1">
        <name>Fe(2+)</name>
        <dbReference type="ChEBI" id="CHEBI:29033"/>
    </cofactor>
</comment>
<dbReference type="InterPro" id="IPR050411">
    <property type="entry name" value="AlphaKG_dependent_hydroxylases"/>
</dbReference>
<dbReference type="OrthoDB" id="9769888at2"/>
<dbReference type="PANTHER" id="PTHR10696:SF56">
    <property type="entry name" value="TAUD_TFDA-LIKE DOMAIN-CONTAINING PROTEIN"/>
    <property type="match status" value="1"/>
</dbReference>
<comment type="caution">
    <text evidence="5">The sequence shown here is derived from an EMBL/GenBank/DDBJ whole genome shotgun (WGS) entry which is preliminary data.</text>
</comment>
<dbReference type="AlphaFoldDB" id="A0A918DBA9"/>
<reference evidence="5 6" key="1">
    <citation type="journal article" date="2014" name="Int. J. Syst. Evol. Microbiol.">
        <title>Complete genome sequence of Corynebacterium casei LMG S-19264T (=DSM 44701T), isolated from a smear-ripened cheese.</title>
        <authorList>
            <consortium name="US DOE Joint Genome Institute (JGI-PGF)"/>
            <person name="Walter F."/>
            <person name="Albersmeier A."/>
            <person name="Kalinowski J."/>
            <person name="Ruckert C."/>
        </authorList>
    </citation>
    <scope>NUCLEOTIDE SEQUENCE [LARGE SCALE GENOMIC DNA]</scope>
    <source>
        <strain evidence="5 6">CGMCC 1.7029</strain>
    </source>
</reference>
<dbReference type="EMBL" id="BMLP01000001">
    <property type="protein sequence ID" value="GGO26931.1"/>
    <property type="molecule type" value="Genomic_DNA"/>
</dbReference>
<dbReference type="GO" id="GO:0016706">
    <property type="term" value="F:2-oxoglutarate-dependent dioxygenase activity"/>
    <property type="evidence" value="ECO:0007669"/>
    <property type="project" value="UniProtKB-ARBA"/>
</dbReference>
<evidence type="ECO:0000259" key="4">
    <source>
        <dbReference type="Pfam" id="PF02668"/>
    </source>
</evidence>
<evidence type="ECO:0000256" key="2">
    <source>
        <dbReference type="ARBA" id="ARBA00023002"/>
    </source>
</evidence>